<evidence type="ECO:0000313" key="7">
    <source>
        <dbReference type="Proteomes" id="UP000054549"/>
    </source>
</evidence>
<dbReference type="FunFam" id="3.40.309.10:FF:000012">
    <property type="entry name" value="Betaine aldehyde dehydrogenase"/>
    <property type="match status" value="1"/>
</dbReference>
<dbReference type="FunFam" id="3.40.605.10:FF:000026">
    <property type="entry name" value="Aldehyde dehydrogenase, putative"/>
    <property type="match status" value="1"/>
</dbReference>
<dbReference type="InParanoid" id="A0A0C2WU08"/>
<proteinExistence type="inferred from homology"/>
<dbReference type="InterPro" id="IPR016162">
    <property type="entry name" value="Ald_DH_N"/>
</dbReference>
<sequence>METYKGSLFKVSSAKMPSTYSHKFDTPLFKGDVTINTGLYINGQWVDPVEPATIEVINPATGRSTAVVSAGSSKDVDLAVAAASKAYKTVWGLHTPGDKRGKLLSKLADIIEAHTEELSALEALNVGKTYRDACDCVAFSVSIIRYYAGWADKIHGDTLETTEDKFAYTRHEPFGVVGQIAPWNYPINMVALKLAPALATGNAVVFKPSEVTPFTALKVAEFIAEAGFPPGVVNIINGYGNTVGQAISEHPEIRKVAFTGSTLTGRKILKASAESNLKVVTLELGGKSPFIVFDDVDVDEVVQMAATGIYHNMGQVCTAASRIFVQETIYDKFLHKMTEIAKKRGGAAGDPFHANTQHGPQISKVQFDRVMGYIQAGKEEGATLHTGGNQIGTEGYFIHPTIFTNVKPEMKIVREEIFGPVAVIIKFKDEAEVIELANNTTYGLACSVLSQNIGRAHRVAHAIEAGTIWVNMTLGINPGVPFGGYKMSGIGRELGKYGLDTYTQVKAVHVRL</sequence>
<dbReference type="AlphaFoldDB" id="A0A0C2WU08"/>
<name>A0A0C2WU08_AMAMK</name>
<organism evidence="6 7">
    <name type="scientific">Amanita muscaria (strain Koide BX008)</name>
    <dbReference type="NCBI Taxonomy" id="946122"/>
    <lineage>
        <taxon>Eukaryota</taxon>
        <taxon>Fungi</taxon>
        <taxon>Dikarya</taxon>
        <taxon>Basidiomycota</taxon>
        <taxon>Agaricomycotina</taxon>
        <taxon>Agaricomycetes</taxon>
        <taxon>Agaricomycetidae</taxon>
        <taxon>Agaricales</taxon>
        <taxon>Pluteineae</taxon>
        <taxon>Amanitaceae</taxon>
        <taxon>Amanita</taxon>
    </lineage>
</organism>
<dbReference type="InterPro" id="IPR029510">
    <property type="entry name" value="Ald_DH_CS_GLU"/>
</dbReference>
<accession>A0A0C2WU08</accession>
<reference evidence="6 7" key="1">
    <citation type="submission" date="2014-04" db="EMBL/GenBank/DDBJ databases">
        <title>Evolutionary Origins and Diversification of the Mycorrhizal Mutualists.</title>
        <authorList>
            <consortium name="DOE Joint Genome Institute"/>
            <consortium name="Mycorrhizal Genomics Consortium"/>
            <person name="Kohler A."/>
            <person name="Kuo A."/>
            <person name="Nagy L.G."/>
            <person name="Floudas D."/>
            <person name="Copeland A."/>
            <person name="Barry K.W."/>
            <person name="Cichocki N."/>
            <person name="Veneault-Fourrey C."/>
            <person name="LaButti K."/>
            <person name="Lindquist E.A."/>
            <person name="Lipzen A."/>
            <person name="Lundell T."/>
            <person name="Morin E."/>
            <person name="Murat C."/>
            <person name="Riley R."/>
            <person name="Ohm R."/>
            <person name="Sun H."/>
            <person name="Tunlid A."/>
            <person name="Henrissat B."/>
            <person name="Grigoriev I.V."/>
            <person name="Hibbett D.S."/>
            <person name="Martin F."/>
        </authorList>
    </citation>
    <scope>NUCLEOTIDE SEQUENCE [LARGE SCALE GENOMIC DNA]</scope>
    <source>
        <strain evidence="6 7">Koide BX008</strain>
    </source>
</reference>
<gene>
    <name evidence="6" type="ORF">M378DRAFT_535407</name>
</gene>
<dbReference type="HOGENOM" id="CLU_005391_0_1_1"/>
<evidence type="ECO:0000256" key="2">
    <source>
        <dbReference type="ARBA" id="ARBA00023002"/>
    </source>
</evidence>
<protein>
    <recommendedName>
        <fullName evidence="5">Aldehyde dehydrogenase domain-containing protein</fullName>
    </recommendedName>
</protein>
<dbReference type="FunCoup" id="A0A0C2WU08">
    <property type="interactions" value="285"/>
</dbReference>
<dbReference type="SUPFAM" id="SSF53720">
    <property type="entry name" value="ALDH-like"/>
    <property type="match status" value="1"/>
</dbReference>
<evidence type="ECO:0000256" key="1">
    <source>
        <dbReference type="ARBA" id="ARBA00009986"/>
    </source>
</evidence>
<dbReference type="FunFam" id="3.40.605.10:FF:000007">
    <property type="entry name" value="NAD/NADP-dependent betaine aldehyde dehydrogenase"/>
    <property type="match status" value="1"/>
</dbReference>
<dbReference type="OrthoDB" id="310895at2759"/>
<dbReference type="Gene3D" id="3.40.309.10">
    <property type="entry name" value="Aldehyde Dehydrogenase, Chain A, domain 2"/>
    <property type="match status" value="1"/>
</dbReference>
<dbReference type="EMBL" id="KN818243">
    <property type="protein sequence ID" value="KIL65247.1"/>
    <property type="molecule type" value="Genomic_DNA"/>
</dbReference>
<evidence type="ECO:0000259" key="5">
    <source>
        <dbReference type="Pfam" id="PF00171"/>
    </source>
</evidence>
<dbReference type="Proteomes" id="UP000054549">
    <property type="component" value="Unassembled WGS sequence"/>
</dbReference>
<dbReference type="Pfam" id="PF00171">
    <property type="entry name" value="Aldedh"/>
    <property type="match status" value="1"/>
</dbReference>
<feature type="domain" description="Aldehyde dehydrogenase" evidence="5">
    <location>
        <begin position="45"/>
        <end position="508"/>
    </location>
</feature>
<dbReference type="InterPro" id="IPR016161">
    <property type="entry name" value="Ald_DH/histidinol_DH"/>
</dbReference>
<keyword evidence="2 4" id="KW-0560">Oxidoreductase</keyword>
<comment type="similarity">
    <text evidence="1 4">Belongs to the aldehyde dehydrogenase family.</text>
</comment>
<dbReference type="GO" id="GO:0004030">
    <property type="term" value="F:aldehyde dehydrogenase [NAD(P)+] activity"/>
    <property type="evidence" value="ECO:0007669"/>
    <property type="project" value="UniProtKB-ARBA"/>
</dbReference>
<evidence type="ECO:0000313" key="6">
    <source>
        <dbReference type="EMBL" id="KIL65247.1"/>
    </source>
</evidence>
<dbReference type="Gene3D" id="3.40.605.10">
    <property type="entry name" value="Aldehyde Dehydrogenase, Chain A, domain 1"/>
    <property type="match status" value="1"/>
</dbReference>
<evidence type="ECO:0000256" key="4">
    <source>
        <dbReference type="RuleBase" id="RU003345"/>
    </source>
</evidence>
<dbReference type="PROSITE" id="PS00070">
    <property type="entry name" value="ALDEHYDE_DEHYDR_CYS"/>
    <property type="match status" value="1"/>
</dbReference>
<dbReference type="InterPro" id="IPR016160">
    <property type="entry name" value="Ald_DH_CS_CYS"/>
</dbReference>
<keyword evidence="7" id="KW-1185">Reference proteome</keyword>
<dbReference type="InterPro" id="IPR015590">
    <property type="entry name" value="Aldehyde_DH_dom"/>
</dbReference>
<dbReference type="PANTHER" id="PTHR11699">
    <property type="entry name" value="ALDEHYDE DEHYDROGENASE-RELATED"/>
    <property type="match status" value="1"/>
</dbReference>
<dbReference type="InterPro" id="IPR016163">
    <property type="entry name" value="Ald_DH_C"/>
</dbReference>
<dbReference type="PROSITE" id="PS00687">
    <property type="entry name" value="ALDEHYDE_DEHYDR_GLU"/>
    <property type="match status" value="1"/>
</dbReference>
<feature type="active site" evidence="3">
    <location>
        <position position="283"/>
    </location>
</feature>
<evidence type="ECO:0000256" key="3">
    <source>
        <dbReference type="PROSITE-ProRule" id="PRU10007"/>
    </source>
</evidence>
<dbReference type="STRING" id="946122.A0A0C2WU08"/>